<feature type="compositionally biased region" description="Acidic residues" evidence="2">
    <location>
        <begin position="68"/>
        <end position="84"/>
    </location>
</feature>
<dbReference type="EMBL" id="LR877148">
    <property type="protein sequence ID" value="CAD2214924.1"/>
    <property type="molecule type" value="Genomic_DNA"/>
</dbReference>
<reference evidence="3 4" key="1">
    <citation type="submission" date="2020-08" db="EMBL/GenBank/DDBJ databases">
        <authorList>
            <person name="Newling K."/>
            <person name="Davey J."/>
            <person name="Forrester S."/>
        </authorList>
    </citation>
    <scope>NUCLEOTIDE SEQUENCE [LARGE SCALE GENOMIC DNA]</scope>
    <source>
        <strain evidence="4">Crithidia deanei Carvalho (ATCC PRA-265)</strain>
    </source>
</reference>
<feature type="coiled-coil region" evidence="1">
    <location>
        <begin position="235"/>
        <end position="277"/>
    </location>
</feature>
<dbReference type="VEuPathDB" id="TriTrypDB:ADEAN_000237700"/>
<keyword evidence="1" id="KW-0175">Coiled coil</keyword>
<evidence type="ECO:0000256" key="1">
    <source>
        <dbReference type="SAM" id="Coils"/>
    </source>
</evidence>
<name>A0A7G2C758_9TRYP</name>
<keyword evidence="4" id="KW-1185">Reference proteome</keyword>
<dbReference type="AlphaFoldDB" id="A0A7G2C758"/>
<feature type="region of interest" description="Disordered" evidence="2">
    <location>
        <begin position="64"/>
        <end position="84"/>
    </location>
</feature>
<accession>A0A7G2C758</accession>
<proteinExistence type="predicted"/>
<evidence type="ECO:0000256" key="2">
    <source>
        <dbReference type="SAM" id="MobiDB-lite"/>
    </source>
</evidence>
<evidence type="ECO:0000313" key="3">
    <source>
        <dbReference type="EMBL" id="CAD2214924.1"/>
    </source>
</evidence>
<dbReference type="OrthoDB" id="277355at2759"/>
<organism evidence="3 4">
    <name type="scientific">Angomonas deanei</name>
    <dbReference type="NCBI Taxonomy" id="59799"/>
    <lineage>
        <taxon>Eukaryota</taxon>
        <taxon>Discoba</taxon>
        <taxon>Euglenozoa</taxon>
        <taxon>Kinetoplastea</taxon>
        <taxon>Metakinetoplastina</taxon>
        <taxon>Trypanosomatida</taxon>
        <taxon>Trypanosomatidae</taxon>
        <taxon>Strigomonadinae</taxon>
        <taxon>Angomonas</taxon>
    </lineage>
</organism>
<dbReference type="Proteomes" id="UP000515908">
    <property type="component" value="Chromosome 04"/>
</dbReference>
<protein>
    <submittedName>
        <fullName evidence="3">Uncharacterized protein</fullName>
    </submittedName>
</protein>
<evidence type="ECO:0000313" key="4">
    <source>
        <dbReference type="Proteomes" id="UP000515908"/>
    </source>
</evidence>
<sequence>MSNNEGSEGSEKGPLPQEVMHMLFNENDFKTNVLEDKENLCCVLITSTLCTFSGVGKLKYPKIKGANDAEEEAEEEPEDEEQEDTEEMFFAQFKKHLVENPDTTFQRRHVRFFHVCACTKEETNIAPLVASDPTFSVTGRQPNEQEVASLQSKAYQQLTSLLHTLAVRSTPQMLFFVTGLPLRYSLILEPSAENKKVLQKCTLDGTTDPVRATGSNLSKWKQVFFNAVVVRNEVLREYDLEVKEKARAARKEQRRLARLERRRKEAEEGENEEEEDDE</sequence>
<gene>
    <name evidence="3" type="ORF">ADEAN_000237700</name>
</gene>